<feature type="transmembrane region" description="Helical" evidence="5">
    <location>
        <begin position="145"/>
        <end position="165"/>
    </location>
</feature>
<keyword evidence="2" id="KW-0418">Kinase</keyword>
<accession>A0A941I0P2</accession>
<dbReference type="EMBL" id="JAGSPM010000001">
    <property type="protein sequence ID" value="MBR7745478.1"/>
    <property type="molecule type" value="Genomic_DNA"/>
</dbReference>
<dbReference type="SUPFAM" id="SSF55785">
    <property type="entry name" value="PYP-like sensor domain (PAS domain)"/>
    <property type="match status" value="1"/>
</dbReference>
<keyword evidence="4" id="KW-0175">Coiled coil</keyword>
<dbReference type="SMART" id="SM00091">
    <property type="entry name" value="PAS"/>
    <property type="match status" value="1"/>
</dbReference>
<dbReference type="CDD" id="cd16917">
    <property type="entry name" value="HATPase_UhpB-NarQ-NarX-like"/>
    <property type="match status" value="1"/>
</dbReference>
<dbReference type="PANTHER" id="PTHR24421:SF59">
    <property type="entry name" value="OXYGEN SENSOR HISTIDINE KINASE NREB"/>
    <property type="match status" value="1"/>
</dbReference>
<evidence type="ECO:0000256" key="5">
    <source>
        <dbReference type="SAM" id="Phobius"/>
    </source>
</evidence>
<dbReference type="Gene3D" id="1.20.5.1930">
    <property type="match status" value="1"/>
</dbReference>
<evidence type="ECO:0000313" key="8">
    <source>
        <dbReference type="EMBL" id="MBR7745478.1"/>
    </source>
</evidence>
<feature type="coiled-coil region" evidence="4">
    <location>
        <begin position="417"/>
        <end position="444"/>
    </location>
</feature>
<feature type="transmembrane region" description="Helical" evidence="5">
    <location>
        <begin position="12"/>
        <end position="28"/>
    </location>
</feature>
<dbReference type="PROSITE" id="PS50112">
    <property type="entry name" value="PAS"/>
    <property type="match status" value="1"/>
</dbReference>
<evidence type="ECO:0000259" key="6">
    <source>
        <dbReference type="PROSITE" id="PS50109"/>
    </source>
</evidence>
<feature type="domain" description="Histidine kinase" evidence="6">
    <location>
        <begin position="448"/>
        <end position="643"/>
    </location>
</feature>
<keyword evidence="1" id="KW-0808">Transferase</keyword>
<feature type="transmembrane region" description="Helical" evidence="5">
    <location>
        <begin position="181"/>
        <end position="201"/>
    </location>
</feature>
<dbReference type="NCBIfam" id="TIGR00229">
    <property type="entry name" value="sensory_box"/>
    <property type="match status" value="1"/>
</dbReference>
<dbReference type="InterPro" id="IPR011712">
    <property type="entry name" value="Sig_transdc_His_kin_sub3_dim/P"/>
</dbReference>
<evidence type="ECO:0000259" key="7">
    <source>
        <dbReference type="PROSITE" id="PS50112"/>
    </source>
</evidence>
<keyword evidence="3" id="KW-0902">Two-component regulatory system</keyword>
<dbReference type="SMART" id="SM00387">
    <property type="entry name" value="HATPase_c"/>
    <property type="match status" value="1"/>
</dbReference>
<dbReference type="PANTHER" id="PTHR24421">
    <property type="entry name" value="NITRATE/NITRITE SENSOR PROTEIN NARX-RELATED"/>
    <property type="match status" value="1"/>
</dbReference>
<dbReference type="Gene3D" id="3.30.565.10">
    <property type="entry name" value="Histidine kinase-like ATPase, C-terminal domain"/>
    <property type="match status" value="1"/>
</dbReference>
<evidence type="ECO:0000256" key="4">
    <source>
        <dbReference type="SAM" id="Coils"/>
    </source>
</evidence>
<evidence type="ECO:0000313" key="9">
    <source>
        <dbReference type="Proteomes" id="UP000680158"/>
    </source>
</evidence>
<dbReference type="GO" id="GO:0000155">
    <property type="term" value="F:phosphorelay sensor kinase activity"/>
    <property type="evidence" value="ECO:0007669"/>
    <property type="project" value="InterPro"/>
</dbReference>
<dbReference type="RefSeq" id="WP_212682871.1">
    <property type="nucleotide sequence ID" value="NZ_JAGSPM010000001.1"/>
</dbReference>
<name>A0A941I0P2_9BURK</name>
<keyword evidence="9" id="KW-1185">Reference proteome</keyword>
<evidence type="ECO:0000256" key="2">
    <source>
        <dbReference type="ARBA" id="ARBA00022777"/>
    </source>
</evidence>
<dbReference type="InterPro" id="IPR000014">
    <property type="entry name" value="PAS"/>
</dbReference>
<feature type="domain" description="PAS" evidence="7">
    <location>
        <begin position="295"/>
        <end position="365"/>
    </location>
</feature>
<dbReference type="PROSITE" id="PS50109">
    <property type="entry name" value="HIS_KIN"/>
    <property type="match status" value="1"/>
</dbReference>
<dbReference type="Proteomes" id="UP000680158">
    <property type="component" value="Unassembled WGS sequence"/>
</dbReference>
<dbReference type="InterPro" id="IPR005467">
    <property type="entry name" value="His_kinase_dom"/>
</dbReference>
<dbReference type="InterPro" id="IPR033425">
    <property type="entry name" value="MASE3"/>
</dbReference>
<evidence type="ECO:0000256" key="1">
    <source>
        <dbReference type="ARBA" id="ARBA00022679"/>
    </source>
</evidence>
<keyword evidence="5" id="KW-1133">Transmembrane helix</keyword>
<comment type="caution">
    <text evidence="8">The sequence shown here is derived from an EMBL/GenBank/DDBJ whole genome shotgun (WGS) entry which is preliminary data.</text>
</comment>
<dbReference type="SUPFAM" id="SSF55874">
    <property type="entry name" value="ATPase domain of HSP90 chaperone/DNA topoisomerase II/histidine kinase"/>
    <property type="match status" value="1"/>
</dbReference>
<reference evidence="8 9" key="1">
    <citation type="submission" date="2021-04" db="EMBL/GenBank/DDBJ databases">
        <title>novel species isolated from subtropical streams in China.</title>
        <authorList>
            <person name="Lu H."/>
        </authorList>
    </citation>
    <scope>NUCLEOTIDE SEQUENCE [LARGE SCALE GENOMIC DNA]</scope>
    <source>
        <strain evidence="8 9">BYS107W</strain>
    </source>
</reference>
<feature type="transmembrane region" description="Helical" evidence="5">
    <location>
        <begin position="40"/>
        <end position="64"/>
    </location>
</feature>
<sequence>MTNATSIELKRITWISIVLFLLSCYLWSQREFFSQFKTPSALTIHTGLETATIIIFTSVFMVCWNAFGNLRKRSSLILAVTFLSASIFGFFHAISFQGMPGFPAAIDMHKSLSFWLLSRYLISLTLLGLVLQTRDIDISESISKISVYLGLVLTIIATFIIFTYPEIFPTTYQKGSGQTSFKIHCEMVLVALNSLTAGLFYRQIVHSDRIDSEGHLKIKRSMLFFAAAMMAISETYFSLYSYPDEIFVVIGHAFQVIAALAIYRGMVSINIHAPYSSLIQTTKDLQQTADELLIHKQRLTGVIETAMDGILTINDQHKIILVNPAAAQIFGYTVEALIGTSIDIVIPMRHRNVHSAHVHQFGERGTTRRKMGGNFDDYYVTGLHADGTEFPIEASISSLVENEKRFYTVIFRNISERKAAKEKMAQYHSELTQLSSALQSIREEERKHIARELHDDLGQLLAALRMDLSLLQRDQNMTDKSRLTVSSMDQLLLTSITTLRRIATDLRPRALDEGGLFFALQTLQKEFSQRHGVHCDLIANEEQLILDDERSTAIYRIIQESLTNVARHAKANHVDIQFERTDDALQFVIQDDGRGIEEGAMNKTRSFGLVGMRERIKAMQGNFKVHSEVGKGTRIEIHIPLDTPIYNPAKTSAHLEQN</sequence>
<evidence type="ECO:0000256" key="3">
    <source>
        <dbReference type="ARBA" id="ARBA00023012"/>
    </source>
</evidence>
<protein>
    <submittedName>
        <fullName evidence="8">PAS domain S-box protein</fullName>
    </submittedName>
</protein>
<dbReference type="CDD" id="cd00130">
    <property type="entry name" value="PAS"/>
    <property type="match status" value="1"/>
</dbReference>
<dbReference type="Pfam" id="PF17159">
    <property type="entry name" value="MASE3"/>
    <property type="match status" value="1"/>
</dbReference>
<organism evidence="8 9">
    <name type="scientific">Undibacterium baiyunense</name>
    <dbReference type="NCBI Taxonomy" id="2828731"/>
    <lineage>
        <taxon>Bacteria</taxon>
        <taxon>Pseudomonadati</taxon>
        <taxon>Pseudomonadota</taxon>
        <taxon>Betaproteobacteria</taxon>
        <taxon>Burkholderiales</taxon>
        <taxon>Oxalobacteraceae</taxon>
        <taxon>Undibacterium</taxon>
    </lineage>
</organism>
<feature type="transmembrane region" description="Helical" evidence="5">
    <location>
        <begin position="114"/>
        <end position="133"/>
    </location>
</feature>
<dbReference type="InterPro" id="IPR036890">
    <property type="entry name" value="HATPase_C_sf"/>
</dbReference>
<dbReference type="Pfam" id="PF07730">
    <property type="entry name" value="HisKA_3"/>
    <property type="match status" value="1"/>
</dbReference>
<keyword evidence="5" id="KW-0472">Membrane</keyword>
<dbReference type="InterPro" id="IPR003594">
    <property type="entry name" value="HATPase_dom"/>
</dbReference>
<dbReference type="Pfam" id="PF02518">
    <property type="entry name" value="HATPase_c"/>
    <property type="match status" value="1"/>
</dbReference>
<dbReference type="Gene3D" id="3.30.450.20">
    <property type="entry name" value="PAS domain"/>
    <property type="match status" value="1"/>
</dbReference>
<dbReference type="GO" id="GO:0046983">
    <property type="term" value="F:protein dimerization activity"/>
    <property type="evidence" value="ECO:0007669"/>
    <property type="project" value="InterPro"/>
</dbReference>
<dbReference type="InterPro" id="IPR050482">
    <property type="entry name" value="Sensor_HK_TwoCompSys"/>
</dbReference>
<dbReference type="Pfam" id="PF13426">
    <property type="entry name" value="PAS_9"/>
    <property type="match status" value="1"/>
</dbReference>
<feature type="transmembrane region" description="Helical" evidence="5">
    <location>
        <begin position="76"/>
        <end position="94"/>
    </location>
</feature>
<proteinExistence type="predicted"/>
<gene>
    <name evidence="8" type="ORF">KDM92_02695</name>
</gene>
<feature type="transmembrane region" description="Helical" evidence="5">
    <location>
        <begin position="222"/>
        <end position="240"/>
    </location>
</feature>
<dbReference type="GO" id="GO:0016020">
    <property type="term" value="C:membrane"/>
    <property type="evidence" value="ECO:0007669"/>
    <property type="project" value="InterPro"/>
</dbReference>
<dbReference type="AlphaFoldDB" id="A0A941I0P2"/>
<dbReference type="InterPro" id="IPR035965">
    <property type="entry name" value="PAS-like_dom_sf"/>
</dbReference>
<keyword evidence="5" id="KW-0812">Transmembrane</keyword>